<dbReference type="PROSITE" id="PS52016">
    <property type="entry name" value="TONB_DEPENDENT_REC_3"/>
    <property type="match status" value="1"/>
</dbReference>
<keyword evidence="10 11" id="KW-0998">Cell outer membrane</keyword>
<keyword evidence="4 11" id="KW-1134">Transmembrane beta strand</keyword>
<feature type="domain" description="TonB-dependent receptor-like beta-barrel" evidence="14">
    <location>
        <begin position="214"/>
        <end position="661"/>
    </location>
</feature>
<organism evidence="16 17">
    <name type="scientific">Methylovorus glucosotrophus (strain SIP3-4)</name>
    <dbReference type="NCBI Taxonomy" id="582744"/>
    <lineage>
        <taxon>Bacteria</taxon>
        <taxon>Pseudomonadati</taxon>
        <taxon>Pseudomonadota</taxon>
        <taxon>Betaproteobacteria</taxon>
        <taxon>Nitrosomonadales</taxon>
        <taxon>Methylophilaceae</taxon>
        <taxon>Methylovorus</taxon>
    </lineage>
</organism>
<keyword evidence="9 16" id="KW-0675">Receptor</keyword>
<evidence type="ECO:0000256" key="1">
    <source>
        <dbReference type="ARBA" id="ARBA00004571"/>
    </source>
</evidence>
<evidence type="ECO:0000256" key="13">
    <source>
        <dbReference type="RuleBase" id="RU003357"/>
    </source>
</evidence>
<dbReference type="GO" id="GO:0009279">
    <property type="term" value="C:cell outer membrane"/>
    <property type="evidence" value="ECO:0007669"/>
    <property type="project" value="UniProtKB-SubCell"/>
</dbReference>
<protein>
    <submittedName>
        <fullName evidence="16">TonB-dependent receptor</fullName>
    </submittedName>
</protein>
<dbReference type="Pfam" id="PF00593">
    <property type="entry name" value="TonB_dep_Rec_b-barrel"/>
    <property type="match status" value="1"/>
</dbReference>
<evidence type="ECO:0000256" key="10">
    <source>
        <dbReference type="ARBA" id="ARBA00023237"/>
    </source>
</evidence>
<dbReference type="AlphaFoldDB" id="C6X9G7"/>
<feature type="domain" description="TonB-dependent receptor plug" evidence="15">
    <location>
        <begin position="56"/>
        <end position="142"/>
    </location>
</feature>
<evidence type="ECO:0000259" key="15">
    <source>
        <dbReference type="Pfam" id="PF07715"/>
    </source>
</evidence>
<reference evidence="17" key="1">
    <citation type="submission" date="2009-07" db="EMBL/GenBank/DDBJ databases">
        <title>Complete sequence of chromosome of Methylovorus sp. SIP3-4.</title>
        <authorList>
            <person name="Lucas S."/>
            <person name="Copeland A."/>
            <person name="Lapidus A."/>
            <person name="Glavina del Rio T."/>
            <person name="Tice H."/>
            <person name="Bruce D."/>
            <person name="Goodwin L."/>
            <person name="Pitluck S."/>
            <person name="Clum A."/>
            <person name="Larimer F."/>
            <person name="Land M."/>
            <person name="Hauser L."/>
            <person name="Kyrpides N."/>
            <person name="Mikhailova N."/>
            <person name="Kayluzhnaya M."/>
            <person name="Chistoserdova L."/>
        </authorList>
    </citation>
    <scope>NUCLEOTIDE SEQUENCE [LARGE SCALE GENOMIC DNA]</scope>
    <source>
        <strain evidence="17">SIP3-4</strain>
    </source>
</reference>
<keyword evidence="3 11" id="KW-0813">Transport</keyword>
<reference evidence="16 17" key="2">
    <citation type="journal article" date="2011" name="J. Bacteriol.">
        <title>Genomes of three methylotrophs from a single niche uncover genetic and metabolic divergence of Methylophilaceae.</title>
        <authorList>
            <person name="Lapidus A."/>
            <person name="Clum A."/>
            <person name="Labutti K."/>
            <person name="Kaluzhnaya M.G."/>
            <person name="Lim S."/>
            <person name="Beck D.A."/>
            <person name="Glavina Del Rio T."/>
            <person name="Nolan M."/>
            <person name="Mavromatis K."/>
            <person name="Huntemann M."/>
            <person name="Lucas S."/>
            <person name="Lidstrom M.E."/>
            <person name="Ivanova N."/>
            <person name="Chistoserdova L."/>
        </authorList>
    </citation>
    <scope>NUCLEOTIDE SEQUENCE [LARGE SCALE GENOMIC DNA]</scope>
    <source>
        <strain evidence="16 17">SIP3-4</strain>
    </source>
</reference>
<evidence type="ECO:0000256" key="8">
    <source>
        <dbReference type="ARBA" id="ARBA00023136"/>
    </source>
</evidence>
<evidence type="ECO:0000256" key="2">
    <source>
        <dbReference type="ARBA" id="ARBA00009810"/>
    </source>
</evidence>
<dbReference type="STRING" id="582744.Msip34_0539"/>
<keyword evidence="5 11" id="KW-0812">Transmembrane</keyword>
<dbReference type="EMBL" id="CP001674">
    <property type="protein sequence ID" value="ACT49787.1"/>
    <property type="molecule type" value="Genomic_DNA"/>
</dbReference>
<dbReference type="eggNOG" id="COG4771">
    <property type="taxonomic scope" value="Bacteria"/>
</dbReference>
<evidence type="ECO:0000256" key="3">
    <source>
        <dbReference type="ARBA" id="ARBA00022448"/>
    </source>
</evidence>
<dbReference type="KEGG" id="mei:Msip34_0539"/>
<dbReference type="GO" id="GO:0044718">
    <property type="term" value="P:siderophore transmembrane transport"/>
    <property type="evidence" value="ECO:0007669"/>
    <property type="project" value="TreeGrafter"/>
</dbReference>
<evidence type="ECO:0000259" key="14">
    <source>
        <dbReference type="Pfam" id="PF00593"/>
    </source>
</evidence>
<dbReference type="InterPro" id="IPR012910">
    <property type="entry name" value="Plug_dom"/>
</dbReference>
<dbReference type="InterPro" id="IPR039426">
    <property type="entry name" value="TonB-dep_rcpt-like"/>
</dbReference>
<dbReference type="Gene3D" id="2.170.130.10">
    <property type="entry name" value="TonB-dependent receptor, plug domain"/>
    <property type="match status" value="1"/>
</dbReference>
<evidence type="ECO:0000313" key="16">
    <source>
        <dbReference type="EMBL" id="ACT49787.1"/>
    </source>
</evidence>
<dbReference type="HOGENOM" id="CLU_014873_0_0_4"/>
<keyword evidence="17" id="KW-1185">Reference proteome</keyword>
<dbReference type="InterPro" id="IPR036942">
    <property type="entry name" value="Beta-barrel_TonB_sf"/>
</dbReference>
<dbReference type="Proteomes" id="UP000002743">
    <property type="component" value="Chromosome"/>
</dbReference>
<proteinExistence type="inferred from homology"/>
<keyword evidence="8 11" id="KW-0472">Membrane</keyword>
<dbReference type="PROSITE" id="PS01156">
    <property type="entry name" value="TONB_DEPENDENT_REC_2"/>
    <property type="match status" value="1"/>
</dbReference>
<name>C6X9G7_METGS</name>
<keyword evidence="6" id="KW-0732">Signal</keyword>
<evidence type="ECO:0000256" key="6">
    <source>
        <dbReference type="ARBA" id="ARBA00022729"/>
    </source>
</evidence>
<comment type="subcellular location">
    <subcellularLocation>
        <location evidence="1 11">Cell outer membrane</location>
        <topology evidence="1 11">Multi-pass membrane protein</topology>
    </subcellularLocation>
</comment>
<evidence type="ECO:0000256" key="12">
    <source>
        <dbReference type="PROSITE-ProRule" id="PRU10144"/>
    </source>
</evidence>
<dbReference type="SUPFAM" id="SSF56935">
    <property type="entry name" value="Porins"/>
    <property type="match status" value="1"/>
</dbReference>
<dbReference type="Pfam" id="PF07715">
    <property type="entry name" value="Plug"/>
    <property type="match status" value="1"/>
</dbReference>
<dbReference type="InterPro" id="IPR000531">
    <property type="entry name" value="Beta-barrel_TonB"/>
</dbReference>
<accession>C6X9G7</accession>
<evidence type="ECO:0000256" key="7">
    <source>
        <dbReference type="ARBA" id="ARBA00023077"/>
    </source>
</evidence>
<evidence type="ECO:0000256" key="9">
    <source>
        <dbReference type="ARBA" id="ARBA00023170"/>
    </source>
</evidence>
<dbReference type="GO" id="GO:0015344">
    <property type="term" value="F:siderophore uptake transmembrane transporter activity"/>
    <property type="evidence" value="ECO:0007669"/>
    <property type="project" value="TreeGrafter"/>
</dbReference>
<evidence type="ECO:0000256" key="4">
    <source>
        <dbReference type="ARBA" id="ARBA00022452"/>
    </source>
</evidence>
<evidence type="ECO:0000313" key="17">
    <source>
        <dbReference type="Proteomes" id="UP000002743"/>
    </source>
</evidence>
<sequence length="705" mass="76951" precursor="true">MKQAIRMKHLPYAVAVAISVMNCNRLYAEEATVKLPEVVVDAKKDSEPVRARPLNSADMVEVLAAEGSLQFYQSGGVSALPVIRGLNDDRIKILVDGAEVTAACGNHMNSPLSYVAPATVANASVLAGITPVSQGGDSIAGTILLNSPAPAFAGNGEMLVTQGRFSSLYRSNNNAFSTALSASVANDSLSLGFTGTIDRAGSYEDGRGNKVRSTQFDRRTQTVNFAARGEDQLLIVKLTHQDVPFQGYVNQYMDLINNQSDAINIGYSRTFAWGDLDTRMYWQNVNHEMGFFSNEKTGTMPMKTKGEDMGYSIKAALPLDAIHTLRIGNEAHRQKLDDFWPAVPGSMMMGPQTYVNINNGRRDRLAVYAEVASSWSTQWSTLVGLREDVVHTSTGEVQSYGGMMNATDNAAAQAFNAGNRSRTDQNIDVTAMATYIASNTASVDFGYARKNRAPSLYERYSWGRGTMAMTMIGWFGDANGYVGDPDLKPETANTISATLNLHDAAQAQWELKLTPYYTYVQDYIGVNRIGTFNLASGVPRALLQFQNQDAQFYGVEAAFKRSLWDNARFGQGRVIGSLGWTRGERVSNGDDLYHIMPLQFKALLEQRIGAWSNAVDLQLVDSKTAVDSVRFESKTAGYTLVNLRTGYQWKKARLDLGVTNLFDKFYYLPLGGADYANWNANGGQGAIGPVAGMGRSVNVGLSVDF</sequence>
<feature type="short sequence motif" description="TonB C-terminal box" evidence="12">
    <location>
        <begin position="688"/>
        <end position="705"/>
    </location>
</feature>
<dbReference type="InterPro" id="IPR037066">
    <property type="entry name" value="Plug_dom_sf"/>
</dbReference>
<dbReference type="PANTHER" id="PTHR30069">
    <property type="entry name" value="TONB-DEPENDENT OUTER MEMBRANE RECEPTOR"/>
    <property type="match status" value="1"/>
</dbReference>
<dbReference type="InterPro" id="IPR010917">
    <property type="entry name" value="TonB_rcpt_CS"/>
</dbReference>
<dbReference type="PANTHER" id="PTHR30069:SF49">
    <property type="entry name" value="OUTER MEMBRANE PROTEIN C"/>
    <property type="match status" value="1"/>
</dbReference>
<gene>
    <name evidence="16" type="ordered locus">Msip34_0539</name>
</gene>
<dbReference type="Gene3D" id="2.40.170.20">
    <property type="entry name" value="TonB-dependent receptor, beta-barrel domain"/>
    <property type="match status" value="1"/>
</dbReference>
<evidence type="ECO:0000256" key="5">
    <source>
        <dbReference type="ARBA" id="ARBA00022692"/>
    </source>
</evidence>
<keyword evidence="7 13" id="KW-0798">TonB box</keyword>
<comment type="similarity">
    <text evidence="2 11 13">Belongs to the TonB-dependent receptor family.</text>
</comment>
<evidence type="ECO:0000256" key="11">
    <source>
        <dbReference type="PROSITE-ProRule" id="PRU01360"/>
    </source>
</evidence>